<sequence>MVNLNYSNVAKGEAILASYGLEEDEIFQEITILKGNSNNNLFLIILLTLIIYTTLTIIFFVFVKKLFIRVNEVTDYVKSIQGGNYNLDIRDNYEGDISILKNEIYKITTMLKEQTEKLKLDKISLANSLADISHQLKTPMTSMYVLNDLLSNNPDDDVKIKFHNKIRNQLKRMEWLITSLLKISKIDAGTVTMKREEVNVKALIDKSLEVVSIPLDIKMQTVEIEGIDRCRFIGDFNWSCEAVINILKNCIEHTDENGIIKIFFEENPIYTSIIISDNGKGIAKDDIPYIFNRFYRGKNAREESVGIGLAMAKAIIDGQGGDITVESQIGKGTQFIIKFFKAFK</sequence>
<dbReference type="PROSITE" id="PS50109">
    <property type="entry name" value="HIS_KIN"/>
    <property type="match status" value="1"/>
</dbReference>
<dbReference type="GO" id="GO:0000155">
    <property type="term" value="F:phosphorelay sensor kinase activity"/>
    <property type="evidence" value="ECO:0007669"/>
    <property type="project" value="InterPro"/>
</dbReference>
<dbReference type="SMART" id="SM00387">
    <property type="entry name" value="HATPase_c"/>
    <property type="match status" value="1"/>
</dbReference>
<accession>A0A6I0F8U7</accession>
<evidence type="ECO:0000256" key="4">
    <source>
        <dbReference type="ARBA" id="ARBA00022553"/>
    </source>
</evidence>
<evidence type="ECO:0000256" key="2">
    <source>
        <dbReference type="ARBA" id="ARBA00004370"/>
    </source>
</evidence>
<evidence type="ECO:0000256" key="1">
    <source>
        <dbReference type="ARBA" id="ARBA00000085"/>
    </source>
</evidence>
<dbReference type="PANTHER" id="PTHR45453:SF1">
    <property type="entry name" value="PHOSPHATE REGULON SENSOR PROTEIN PHOR"/>
    <property type="match status" value="1"/>
</dbReference>
<dbReference type="InterPro" id="IPR004358">
    <property type="entry name" value="Sig_transdc_His_kin-like_C"/>
</dbReference>
<evidence type="ECO:0000259" key="9">
    <source>
        <dbReference type="PROSITE" id="PS50109"/>
    </source>
</evidence>
<evidence type="ECO:0000313" key="10">
    <source>
        <dbReference type="EMBL" id="KAB3534508.1"/>
    </source>
</evidence>
<evidence type="ECO:0000256" key="3">
    <source>
        <dbReference type="ARBA" id="ARBA00012438"/>
    </source>
</evidence>
<organism evidence="10 11">
    <name type="scientific">Alkaliphilus pronyensis</name>
    <dbReference type="NCBI Taxonomy" id="1482732"/>
    <lineage>
        <taxon>Bacteria</taxon>
        <taxon>Bacillati</taxon>
        <taxon>Bacillota</taxon>
        <taxon>Clostridia</taxon>
        <taxon>Peptostreptococcales</taxon>
        <taxon>Natronincolaceae</taxon>
        <taxon>Alkaliphilus</taxon>
    </lineage>
</organism>
<comment type="catalytic activity">
    <reaction evidence="1">
        <text>ATP + protein L-histidine = ADP + protein N-phospho-L-histidine.</text>
        <dbReference type="EC" id="2.7.13.3"/>
    </reaction>
</comment>
<dbReference type="GO" id="GO:0016036">
    <property type="term" value="P:cellular response to phosphate starvation"/>
    <property type="evidence" value="ECO:0007669"/>
    <property type="project" value="TreeGrafter"/>
</dbReference>
<feature type="transmembrane region" description="Helical" evidence="8">
    <location>
        <begin position="41"/>
        <end position="63"/>
    </location>
</feature>
<dbReference type="GO" id="GO:0005886">
    <property type="term" value="C:plasma membrane"/>
    <property type="evidence" value="ECO:0007669"/>
    <property type="project" value="TreeGrafter"/>
</dbReference>
<dbReference type="Gene3D" id="3.30.565.10">
    <property type="entry name" value="Histidine kinase-like ATPase, C-terminal domain"/>
    <property type="match status" value="1"/>
</dbReference>
<dbReference type="OrthoDB" id="9773956at2"/>
<keyword evidence="4" id="KW-0597">Phosphoprotein</keyword>
<dbReference type="EMBL" id="WBZC01000027">
    <property type="protein sequence ID" value="KAB3534508.1"/>
    <property type="molecule type" value="Genomic_DNA"/>
</dbReference>
<keyword evidence="11" id="KW-1185">Reference proteome</keyword>
<evidence type="ECO:0000256" key="6">
    <source>
        <dbReference type="ARBA" id="ARBA00022777"/>
    </source>
</evidence>
<keyword evidence="8" id="KW-0472">Membrane</keyword>
<keyword evidence="6 10" id="KW-0418">Kinase</keyword>
<protein>
    <recommendedName>
        <fullName evidence="3">histidine kinase</fullName>
        <ecNumber evidence="3">2.7.13.3</ecNumber>
    </recommendedName>
</protein>
<comment type="caution">
    <text evidence="10">The sequence shown here is derived from an EMBL/GenBank/DDBJ whole genome shotgun (WGS) entry which is preliminary data.</text>
</comment>
<dbReference type="Pfam" id="PF02518">
    <property type="entry name" value="HATPase_c"/>
    <property type="match status" value="1"/>
</dbReference>
<keyword evidence="5" id="KW-0808">Transferase</keyword>
<dbReference type="AlphaFoldDB" id="A0A6I0F8U7"/>
<dbReference type="GO" id="GO:0004721">
    <property type="term" value="F:phosphoprotein phosphatase activity"/>
    <property type="evidence" value="ECO:0007669"/>
    <property type="project" value="TreeGrafter"/>
</dbReference>
<evidence type="ECO:0000256" key="8">
    <source>
        <dbReference type="SAM" id="Phobius"/>
    </source>
</evidence>
<dbReference type="CDD" id="cd00075">
    <property type="entry name" value="HATPase"/>
    <property type="match status" value="1"/>
</dbReference>
<feature type="domain" description="Histidine kinase" evidence="9">
    <location>
        <begin position="131"/>
        <end position="343"/>
    </location>
</feature>
<dbReference type="Gene3D" id="1.10.287.130">
    <property type="match status" value="1"/>
</dbReference>
<dbReference type="InterPro" id="IPR003594">
    <property type="entry name" value="HATPase_dom"/>
</dbReference>
<dbReference type="InterPro" id="IPR005467">
    <property type="entry name" value="His_kinase_dom"/>
</dbReference>
<keyword evidence="8" id="KW-1133">Transmembrane helix</keyword>
<dbReference type="SUPFAM" id="SSF55874">
    <property type="entry name" value="ATPase domain of HSP90 chaperone/DNA topoisomerase II/histidine kinase"/>
    <property type="match status" value="1"/>
</dbReference>
<dbReference type="InterPro" id="IPR050351">
    <property type="entry name" value="BphY/WalK/GraS-like"/>
</dbReference>
<dbReference type="CDD" id="cd00082">
    <property type="entry name" value="HisKA"/>
    <property type="match status" value="1"/>
</dbReference>
<keyword evidence="7" id="KW-0902">Two-component regulatory system</keyword>
<dbReference type="Proteomes" id="UP000432715">
    <property type="component" value="Unassembled WGS sequence"/>
</dbReference>
<evidence type="ECO:0000313" key="11">
    <source>
        <dbReference type="Proteomes" id="UP000432715"/>
    </source>
</evidence>
<dbReference type="PANTHER" id="PTHR45453">
    <property type="entry name" value="PHOSPHATE REGULON SENSOR PROTEIN PHOR"/>
    <property type="match status" value="1"/>
</dbReference>
<proteinExistence type="predicted"/>
<reference evidence="10 11" key="1">
    <citation type="submission" date="2019-10" db="EMBL/GenBank/DDBJ databases">
        <title>Alkaliphilus serpentinus sp. nov. and Alkaliphilus pronyensis sp. nov., two novel anaerobic alkaliphilic species isolated from the serpentinized-hosted hydrothermal field of the Prony Bay (New Caledonia).</title>
        <authorList>
            <person name="Postec A."/>
        </authorList>
    </citation>
    <scope>NUCLEOTIDE SEQUENCE [LARGE SCALE GENOMIC DNA]</scope>
    <source>
        <strain evidence="10 11">LacV</strain>
    </source>
</reference>
<name>A0A6I0F8U7_9FIRM</name>
<evidence type="ECO:0000256" key="7">
    <source>
        <dbReference type="ARBA" id="ARBA00023012"/>
    </source>
</evidence>
<comment type="subcellular location">
    <subcellularLocation>
        <location evidence="2">Membrane</location>
    </subcellularLocation>
</comment>
<dbReference type="Pfam" id="PF00512">
    <property type="entry name" value="HisKA"/>
    <property type="match status" value="1"/>
</dbReference>
<dbReference type="EC" id="2.7.13.3" evidence="3"/>
<dbReference type="InterPro" id="IPR036097">
    <property type="entry name" value="HisK_dim/P_sf"/>
</dbReference>
<dbReference type="PRINTS" id="PR00344">
    <property type="entry name" value="BCTRLSENSOR"/>
</dbReference>
<gene>
    <name evidence="10" type="ORF">F8154_08735</name>
</gene>
<dbReference type="InterPro" id="IPR003661">
    <property type="entry name" value="HisK_dim/P_dom"/>
</dbReference>
<dbReference type="Gene3D" id="6.10.340.10">
    <property type="match status" value="1"/>
</dbReference>
<dbReference type="SUPFAM" id="SSF47384">
    <property type="entry name" value="Homodimeric domain of signal transducing histidine kinase"/>
    <property type="match status" value="1"/>
</dbReference>
<evidence type="ECO:0000256" key="5">
    <source>
        <dbReference type="ARBA" id="ARBA00022679"/>
    </source>
</evidence>
<dbReference type="InterPro" id="IPR036890">
    <property type="entry name" value="HATPase_C_sf"/>
</dbReference>
<dbReference type="SMART" id="SM00388">
    <property type="entry name" value="HisKA"/>
    <property type="match status" value="1"/>
</dbReference>
<keyword evidence="8" id="KW-0812">Transmembrane</keyword>